<dbReference type="GO" id="GO:0008233">
    <property type="term" value="F:peptidase activity"/>
    <property type="evidence" value="ECO:0007669"/>
    <property type="project" value="UniProtKB-KW"/>
</dbReference>
<dbReference type="RefSeq" id="WP_134170206.1">
    <property type="nucleotide sequence ID" value="NZ_SODD01000028.1"/>
</dbReference>
<dbReference type="Gene3D" id="3.90.1680.10">
    <property type="entry name" value="SOS response associated peptidase-like"/>
    <property type="match status" value="1"/>
</dbReference>
<evidence type="ECO:0000256" key="5">
    <source>
        <dbReference type="ARBA" id="ARBA00023124"/>
    </source>
</evidence>
<sequence length="186" mass="21868">MCGRFLSLTKEDWKEILQGAYEESQLPVVHQDVYPSQPYLVKTNTGFKMMQWGIEPSWKKMRIINARVESVLEKPMFRPLYQNQRCIIYVKAFYEWDKQKHQYLLDKPNKKILALAGFYEKKESGDTFVIMTQDATSDFKMIHDRLPCMLDEPMIDQYIKGESIPFTSFKNALNGIEWKPVPSAIV</sequence>
<dbReference type="InterPro" id="IPR003738">
    <property type="entry name" value="SRAP"/>
</dbReference>
<accession>A0A4R7ZES5</accession>
<comment type="caution">
    <text evidence="9">The sequence shown here is derived from an EMBL/GenBank/DDBJ whole genome shotgun (WGS) entry which is preliminary data.</text>
</comment>
<dbReference type="EMBL" id="SODD01000028">
    <property type="protein sequence ID" value="TDW16133.1"/>
    <property type="molecule type" value="Genomic_DNA"/>
</dbReference>
<dbReference type="SUPFAM" id="SSF143081">
    <property type="entry name" value="BB1717-like"/>
    <property type="match status" value="1"/>
</dbReference>
<dbReference type="AlphaFoldDB" id="A0A4R7ZES5"/>
<protein>
    <recommendedName>
        <fullName evidence="8">Abasic site processing protein</fullName>
        <ecNumber evidence="8">3.4.-.-</ecNumber>
    </recommendedName>
</protein>
<evidence type="ECO:0000256" key="2">
    <source>
        <dbReference type="ARBA" id="ARBA00022670"/>
    </source>
</evidence>
<dbReference type="EC" id="3.4.-.-" evidence="8"/>
<proteinExistence type="inferred from homology"/>
<evidence type="ECO:0000313" key="10">
    <source>
        <dbReference type="Proteomes" id="UP000294743"/>
    </source>
</evidence>
<comment type="similarity">
    <text evidence="1 8">Belongs to the SOS response-associated peptidase family.</text>
</comment>
<gene>
    <name evidence="9" type="ORF">EDD63_12837</name>
</gene>
<evidence type="ECO:0000256" key="6">
    <source>
        <dbReference type="ARBA" id="ARBA00023125"/>
    </source>
</evidence>
<keyword evidence="4 8" id="KW-0378">Hydrolase</keyword>
<evidence type="ECO:0000313" key="9">
    <source>
        <dbReference type="EMBL" id="TDW16133.1"/>
    </source>
</evidence>
<dbReference type="GO" id="GO:0106300">
    <property type="term" value="P:protein-DNA covalent cross-linking repair"/>
    <property type="evidence" value="ECO:0007669"/>
    <property type="project" value="InterPro"/>
</dbReference>
<name>A0A4R7ZES5_9FIRM</name>
<dbReference type="GO" id="GO:0006508">
    <property type="term" value="P:proteolysis"/>
    <property type="evidence" value="ECO:0007669"/>
    <property type="project" value="UniProtKB-KW"/>
</dbReference>
<dbReference type="GO" id="GO:0003697">
    <property type="term" value="F:single-stranded DNA binding"/>
    <property type="evidence" value="ECO:0007669"/>
    <property type="project" value="InterPro"/>
</dbReference>
<evidence type="ECO:0000256" key="8">
    <source>
        <dbReference type="RuleBase" id="RU364100"/>
    </source>
</evidence>
<evidence type="ECO:0000256" key="4">
    <source>
        <dbReference type="ARBA" id="ARBA00022801"/>
    </source>
</evidence>
<keyword evidence="5" id="KW-0190">Covalent protein-DNA linkage</keyword>
<evidence type="ECO:0000256" key="1">
    <source>
        <dbReference type="ARBA" id="ARBA00008136"/>
    </source>
</evidence>
<dbReference type="InterPro" id="IPR036590">
    <property type="entry name" value="SRAP-like"/>
</dbReference>
<keyword evidence="2 8" id="KW-0645">Protease</keyword>
<keyword evidence="3" id="KW-0227">DNA damage</keyword>
<keyword evidence="10" id="KW-1185">Reference proteome</keyword>
<organism evidence="9 10">
    <name type="scientific">Breznakia blatticola</name>
    <dbReference type="NCBI Taxonomy" id="1754012"/>
    <lineage>
        <taxon>Bacteria</taxon>
        <taxon>Bacillati</taxon>
        <taxon>Bacillota</taxon>
        <taxon>Erysipelotrichia</taxon>
        <taxon>Erysipelotrichales</taxon>
        <taxon>Erysipelotrichaceae</taxon>
        <taxon>Breznakia</taxon>
    </lineage>
</organism>
<evidence type="ECO:0000256" key="3">
    <source>
        <dbReference type="ARBA" id="ARBA00022763"/>
    </source>
</evidence>
<reference evidence="9 10" key="1">
    <citation type="submission" date="2019-03" db="EMBL/GenBank/DDBJ databases">
        <title>Genomic Encyclopedia of Type Strains, Phase IV (KMG-IV): sequencing the most valuable type-strain genomes for metagenomic binning, comparative biology and taxonomic classification.</title>
        <authorList>
            <person name="Goeker M."/>
        </authorList>
    </citation>
    <scope>NUCLEOTIDE SEQUENCE [LARGE SCALE GENOMIC DNA]</scope>
    <source>
        <strain evidence="9 10">DSM 28867</strain>
    </source>
</reference>
<dbReference type="Pfam" id="PF02586">
    <property type="entry name" value="SRAP"/>
    <property type="match status" value="1"/>
</dbReference>
<dbReference type="PANTHER" id="PTHR13604">
    <property type="entry name" value="DC12-RELATED"/>
    <property type="match status" value="1"/>
</dbReference>
<dbReference type="OrthoDB" id="9782620at2"/>
<evidence type="ECO:0000256" key="7">
    <source>
        <dbReference type="ARBA" id="ARBA00023239"/>
    </source>
</evidence>
<dbReference type="GO" id="GO:0016829">
    <property type="term" value="F:lyase activity"/>
    <property type="evidence" value="ECO:0007669"/>
    <property type="project" value="UniProtKB-KW"/>
</dbReference>
<keyword evidence="7" id="KW-0456">Lyase</keyword>
<keyword evidence="6" id="KW-0238">DNA-binding</keyword>
<dbReference type="PANTHER" id="PTHR13604:SF0">
    <property type="entry name" value="ABASIC SITE PROCESSING PROTEIN HMCES"/>
    <property type="match status" value="1"/>
</dbReference>
<dbReference type="Proteomes" id="UP000294743">
    <property type="component" value="Unassembled WGS sequence"/>
</dbReference>